<evidence type="ECO:0000256" key="1">
    <source>
        <dbReference type="ARBA" id="ARBA00022679"/>
    </source>
</evidence>
<dbReference type="SUPFAM" id="SSF69593">
    <property type="entry name" value="Glycerol-3-phosphate (1)-acyltransferase"/>
    <property type="match status" value="1"/>
</dbReference>
<evidence type="ECO:0000313" key="5">
    <source>
        <dbReference type="EMBL" id="PRZ43488.1"/>
    </source>
</evidence>
<dbReference type="GO" id="GO:0006654">
    <property type="term" value="P:phosphatidic acid biosynthetic process"/>
    <property type="evidence" value="ECO:0007669"/>
    <property type="project" value="TreeGrafter"/>
</dbReference>
<accession>A0A2T1A568</accession>
<evidence type="ECO:0000256" key="2">
    <source>
        <dbReference type="ARBA" id="ARBA00023315"/>
    </source>
</evidence>
<keyword evidence="1 5" id="KW-0808">Transferase</keyword>
<dbReference type="AlphaFoldDB" id="A0A2T1A568"/>
<comment type="caution">
    <text evidence="5">The sequence shown here is derived from an EMBL/GenBank/DDBJ whole genome shotgun (WGS) entry which is preliminary data.</text>
</comment>
<dbReference type="SMART" id="SM00563">
    <property type="entry name" value="PlsC"/>
    <property type="match status" value="1"/>
</dbReference>
<sequence>MSTSADKKPKRKRPGGRELSLTLRFVAPLVRNASRLLFKEKFRNRELIPATGPALLVLNHVSVVDPLAVASYVWSAGRLPRFMIKDGVFKAPVVGAAMRHCKQIEVARGSANALKSIDDAVSILQEGGVVVVYPEGTVTRNDSFWPMRSKTGVARIARAAPDAPVITLSQWGAQDTWNYHTRKKSIFPRKKVTIVAHGELDLTAERALPNSESYRRMTDRMMNDIAAGVGELRGETPPPDLFADGKSDAS</sequence>
<dbReference type="CDD" id="cd07989">
    <property type="entry name" value="LPLAT_AGPAT-like"/>
    <property type="match status" value="1"/>
</dbReference>
<organism evidence="5 6">
    <name type="scientific">Antricoccus suffuscus</name>
    <dbReference type="NCBI Taxonomy" id="1629062"/>
    <lineage>
        <taxon>Bacteria</taxon>
        <taxon>Bacillati</taxon>
        <taxon>Actinomycetota</taxon>
        <taxon>Actinomycetes</taxon>
        <taxon>Geodermatophilales</taxon>
        <taxon>Antricoccaceae</taxon>
        <taxon>Antricoccus</taxon>
    </lineage>
</organism>
<evidence type="ECO:0000259" key="4">
    <source>
        <dbReference type="SMART" id="SM00563"/>
    </source>
</evidence>
<keyword evidence="2 5" id="KW-0012">Acyltransferase</keyword>
<dbReference type="PANTHER" id="PTHR10434:SF55">
    <property type="entry name" value="POSSIBLE ACYLTRANSFERASE"/>
    <property type="match status" value="1"/>
</dbReference>
<protein>
    <submittedName>
        <fullName evidence="5">1-acyl-sn-glycerol-3-phosphate acyltransferase</fullName>
    </submittedName>
</protein>
<dbReference type="Pfam" id="PF01553">
    <property type="entry name" value="Acyltransferase"/>
    <property type="match status" value="1"/>
</dbReference>
<dbReference type="Proteomes" id="UP000237752">
    <property type="component" value="Unassembled WGS sequence"/>
</dbReference>
<dbReference type="InterPro" id="IPR002123">
    <property type="entry name" value="Plipid/glycerol_acylTrfase"/>
</dbReference>
<evidence type="ECO:0000313" key="6">
    <source>
        <dbReference type="Proteomes" id="UP000237752"/>
    </source>
</evidence>
<feature type="domain" description="Phospholipid/glycerol acyltransferase" evidence="4">
    <location>
        <begin position="54"/>
        <end position="173"/>
    </location>
</feature>
<name>A0A2T1A568_9ACTN</name>
<dbReference type="RefSeq" id="WP_106347650.1">
    <property type="nucleotide sequence ID" value="NZ_PVUE01000002.1"/>
</dbReference>
<dbReference type="GO" id="GO:0005886">
    <property type="term" value="C:plasma membrane"/>
    <property type="evidence" value="ECO:0007669"/>
    <property type="project" value="TreeGrafter"/>
</dbReference>
<proteinExistence type="predicted"/>
<reference evidence="5 6" key="1">
    <citation type="submission" date="2018-03" db="EMBL/GenBank/DDBJ databases">
        <title>Genomic Encyclopedia of Archaeal and Bacterial Type Strains, Phase II (KMG-II): from individual species to whole genera.</title>
        <authorList>
            <person name="Goeker M."/>
        </authorList>
    </citation>
    <scope>NUCLEOTIDE SEQUENCE [LARGE SCALE GENOMIC DNA]</scope>
    <source>
        <strain evidence="5 6">DSM 100065</strain>
    </source>
</reference>
<evidence type="ECO:0000256" key="3">
    <source>
        <dbReference type="SAM" id="MobiDB-lite"/>
    </source>
</evidence>
<feature type="region of interest" description="Disordered" evidence="3">
    <location>
        <begin position="229"/>
        <end position="250"/>
    </location>
</feature>
<dbReference type="EMBL" id="PVUE01000002">
    <property type="protein sequence ID" value="PRZ43488.1"/>
    <property type="molecule type" value="Genomic_DNA"/>
</dbReference>
<gene>
    <name evidence="5" type="ORF">CLV47_102176</name>
</gene>
<dbReference type="OrthoDB" id="9806008at2"/>
<dbReference type="GO" id="GO:0003841">
    <property type="term" value="F:1-acylglycerol-3-phosphate O-acyltransferase activity"/>
    <property type="evidence" value="ECO:0007669"/>
    <property type="project" value="TreeGrafter"/>
</dbReference>
<keyword evidence="6" id="KW-1185">Reference proteome</keyword>
<dbReference type="PANTHER" id="PTHR10434">
    <property type="entry name" value="1-ACYL-SN-GLYCEROL-3-PHOSPHATE ACYLTRANSFERASE"/>
    <property type="match status" value="1"/>
</dbReference>